<reference evidence="9 10" key="1">
    <citation type="journal article" date="2008" name="J. Bacteriol.">
        <title>Insights into plant cell wall degradation from the genome sequence of the soil bacterium Cellvibrio japonicus.</title>
        <authorList>
            <person name="Deboy R.T."/>
            <person name="Mongodin E.F."/>
            <person name="Fouts D.E."/>
            <person name="Tailford L.E."/>
            <person name="Khouri H."/>
            <person name="Emerson J.B."/>
            <person name="Mohamoud Y."/>
            <person name="Watkins K."/>
            <person name="Henrissat B."/>
            <person name="Gilbert H.J."/>
            <person name="Nelson K.E."/>
        </authorList>
    </citation>
    <scope>NUCLEOTIDE SEQUENCE [LARGE SCALE GENOMIC DNA]</scope>
    <source>
        <strain evidence="9 10">Ueda107</strain>
    </source>
</reference>
<evidence type="ECO:0000256" key="8">
    <source>
        <dbReference type="PIRSR" id="PIRSR602481-2"/>
    </source>
</evidence>
<feature type="binding site" evidence="8">
    <location>
        <position position="106"/>
    </location>
    <ligand>
        <name>Fe cation</name>
        <dbReference type="ChEBI" id="CHEBI:24875"/>
    </ligand>
</feature>
<keyword evidence="6" id="KW-0804">Transcription</keyword>
<evidence type="ECO:0000256" key="6">
    <source>
        <dbReference type="ARBA" id="ARBA00023163"/>
    </source>
</evidence>
<dbReference type="GO" id="GO:0003700">
    <property type="term" value="F:DNA-binding transcription factor activity"/>
    <property type="evidence" value="ECO:0007669"/>
    <property type="project" value="InterPro"/>
</dbReference>
<keyword evidence="4" id="KW-0805">Transcription regulation</keyword>
<dbReference type="GO" id="GO:0005829">
    <property type="term" value="C:cytosol"/>
    <property type="evidence" value="ECO:0007669"/>
    <property type="project" value="TreeGrafter"/>
</dbReference>
<dbReference type="InterPro" id="IPR002481">
    <property type="entry name" value="FUR"/>
</dbReference>
<sequence length="167" mass="18201">MMTNPPLACSHHDHGHCISDALADARDLCASRGVRLTDLRLQVLELIWQSHKPLGAYSLMEMLAAASTRRVAPPTVYRALDFLLEQGLIHRINALNAFIGCPSPRHHHQSYFLICRVCGNAAELDNPNLSATIEASAEAAGFSVQTQSLEVMGICGQCSKEQRAAPQ</sequence>
<dbReference type="PANTHER" id="PTHR33202">
    <property type="entry name" value="ZINC UPTAKE REGULATION PROTEIN"/>
    <property type="match status" value="1"/>
</dbReference>
<evidence type="ECO:0000256" key="5">
    <source>
        <dbReference type="ARBA" id="ARBA00023125"/>
    </source>
</evidence>
<dbReference type="GO" id="GO:0045892">
    <property type="term" value="P:negative regulation of DNA-templated transcription"/>
    <property type="evidence" value="ECO:0007669"/>
    <property type="project" value="TreeGrafter"/>
</dbReference>
<gene>
    <name evidence="9" type="primary">np20</name>
    <name evidence="9" type="ordered locus">CJA_3482</name>
</gene>
<dbReference type="STRING" id="498211.CJA_3482"/>
<accession>B3PG28</accession>
<feature type="binding site" evidence="7">
    <location>
        <position position="115"/>
    </location>
    <ligand>
        <name>Zn(2+)</name>
        <dbReference type="ChEBI" id="CHEBI:29105"/>
    </ligand>
</feature>
<evidence type="ECO:0000256" key="7">
    <source>
        <dbReference type="PIRSR" id="PIRSR602481-1"/>
    </source>
</evidence>
<keyword evidence="3 7" id="KW-0862">Zinc</keyword>
<dbReference type="Pfam" id="PF01475">
    <property type="entry name" value="FUR"/>
    <property type="match status" value="1"/>
</dbReference>
<evidence type="ECO:0000313" key="9">
    <source>
        <dbReference type="EMBL" id="ACE86182.1"/>
    </source>
</evidence>
<keyword evidence="7" id="KW-0479">Metal-binding</keyword>
<dbReference type="KEGG" id="cja:CJA_3482"/>
<organism evidence="9 10">
    <name type="scientific">Cellvibrio japonicus (strain Ueda107)</name>
    <name type="common">Pseudomonas fluorescens subsp. cellulosa</name>
    <dbReference type="NCBI Taxonomy" id="498211"/>
    <lineage>
        <taxon>Bacteria</taxon>
        <taxon>Pseudomonadati</taxon>
        <taxon>Pseudomonadota</taxon>
        <taxon>Gammaproteobacteria</taxon>
        <taxon>Cellvibrionales</taxon>
        <taxon>Cellvibrionaceae</taxon>
        <taxon>Cellvibrio</taxon>
    </lineage>
</organism>
<evidence type="ECO:0000256" key="2">
    <source>
        <dbReference type="ARBA" id="ARBA00022491"/>
    </source>
</evidence>
<dbReference type="CDD" id="cd07153">
    <property type="entry name" value="Fur_like"/>
    <property type="match status" value="1"/>
</dbReference>
<dbReference type="Gene3D" id="3.30.1490.190">
    <property type="match status" value="1"/>
</dbReference>
<keyword evidence="10" id="KW-1185">Reference proteome</keyword>
<keyword evidence="2" id="KW-0678">Repressor</keyword>
<protein>
    <submittedName>
        <fullName evidence="9">Transcriptional regulator np20</fullName>
    </submittedName>
</protein>
<dbReference type="GO" id="GO:0000976">
    <property type="term" value="F:transcription cis-regulatory region binding"/>
    <property type="evidence" value="ECO:0007669"/>
    <property type="project" value="TreeGrafter"/>
</dbReference>
<feature type="binding site" evidence="7">
    <location>
        <position position="155"/>
    </location>
    <ligand>
        <name>Zn(2+)</name>
        <dbReference type="ChEBI" id="CHEBI:29105"/>
    </ligand>
</feature>
<dbReference type="InterPro" id="IPR036388">
    <property type="entry name" value="WH-like_DNA-bd_sf"/>
</dbReference>
<dbReference type="HOGENOM" id="CLU_096072_2_1_6"/>
<feature type="binding site" evidence="7">
    <location>
        <position position="118"/>
    </location>
    <ligand>
        <name>Zn(2+)</name>
        <dbReference type="ChEBI" id="CHEBI:29105"/>
    </ligand>
</feature>
<comment type="cofactor">
    <cofactor evidence="8">
        <name>Mn(2+)</name>
        <dbReference type="ChEBI" id="CHEBI:29035"/>
    </cofactor>
    <cofactor evidence="8">
        <name>Fe(2+)</name>
        <dbReference type="ChEBI" id="CHEBI:29033"/>
    </cofactor>
    <text evidence="8">Binds 1 Mn(2+) or Fe(2+) ion per subunit.</text>
</comment>
<dbReference type="Proteomes" id="UP000001036">
    <property type="component" value="Chromosome"/>
</dbReference>
<evidence type="ECO:0000313" key="10">
    <source>
        <dbReference type="Proteomes" id="UP000001036"/>
    </source>
</evidence>
<dbReference type="FunFam" id="3.30.1490.190:FF:000007">
    <property type="entry name" value="Fur family transcriptional regulator"/>
    <property type="match status" value="1"/>
</dbReference>
<dbReference type="GO" id="GO:0008270">
    <property type="term" value="F:zinc ion binding"/>
    <property type="evidence" value="ECO:0007669"/>
    <property type="project" value="TreeGrafter"/>
</dbReference>
<name>B3PG28_CELJU</name>
<comment type="cofactor">
    <cofactor evidence="7">
        <name>Zn(2+)</name>
        <dbReference type="ChEBI" id="CHEBI:29105"/>
    </cofactor>
    <text evidence="7">Binds 1 zinc ion per subunit.</text>
</comment>
<evidence type="ECO:0000256" key="3">
    <source>
        <dbReference type="ARBA" id="ARBA00022833"/>
    </source>
</evidence>
<proteinExistence type="inferred from homology"/>
<evidence type="ECO:0000256" key="4">
    <source>
        <dbReference type="ARBA" id="ARBA00023015"/>
    </source>
</evidence>
<keyword evidence="8" id="KW-0408">Iron</keyword>
<evidence type="ECO:0000256" key="1">
    <source>
        <dbReference type="ARBA" id="ARBA00007957"/>
    </source>
</evidence>
<dbReference type="InterPro" id="IPR043135">
    <property type="entry name" value="Fur_C"/>
</dbReference>
<dbReference type="GO" id="GO:1900376">
    <property type="term" value="P:regulation of secondary metabolite biosynthetic process"/>
    <property type="evidence" value="ECO:0007669"/>
    <property type="project" value="TreeGrafter"/>
</dbReference>
<comment type="similarity">
    <text evidence="1">Belongs to the Fur family.</text>
</comment>
<dbReference type="Gene3D" id="1.10.10.10">
    <property type="entry name" value="Winged helix-like DNA-binding domain superfamily/Winged helix DNA-binding domain"/>
    <property type="match status" value="1"/>
</dbReference>
<dbReference type="eggNOG" id="COG0735">
    <property type="taxonomic scope" value="Bacteria"/>
</dbReference>
<dbReference type="AlphaFoldDB" id="B3PG28"/>
<dbReference type="SUPFAM" id="SSF46785">
    <property type="entry name" value="Winged helix' DNA-binding domain"/>
    <property type="match status" value="1"/>
</dbReference>
<dbReference type="EMBL" id="CP000934">
    <property type="protein sequence ID" value="ACE86182.1"/>
    <property type="molecule type" value="Genomic_DNA"/>
</dbReference>
<dbReference type="InterPro" id="IPR036390">
    <property type="entry name" value="WH_DNA-bd_sf"/>
</dbReference>
<keyword evidence="5" id="KW-0238">DNA-binding</keyword>
<dbReference type="PANTHER" id="PTHR33202:SF6">
    <property type="entry name" value="ZINC UPTAKE REGULATION PROTEIN"/>
    <property type="match status" value="1"/>
</dbReference>
<feature type="binding site" evidence="7">
    <location>
        <position position="158"/>
    </location>
    <ligand>
        <name>Zn(2+)</name>
        <dbReference type="ChEBI" id="CHEBI:29105"/>
    </ligand>
</feature>